<reference evidence="2" key="1">
    <citation type="submission" date="2021-01" db="EMBL/GenBank/DDBJ databases">
        <title>Whole genome shotgun sequence of Planosporangium flavigriseum NBRC 105377.</title>
        <authorList>
            <person name="Komaki H."/>
            <person name="Tamura T."/>
        </authorList>
    </citation>
    <scope>NUCLEOTIDE SEQUENCE</scope>
    <source>
        <strain evidence="2">NBRC 105377</strain>
    </source>
</reference>
<dbReference type="Proteomes" id="UP000653674">
    <property type="component" value="Unassembled WGS sequence"/>
</dbReference>
<keyword evidence="3" id="KW-1185">Reference proteome</keyword>
<evidence type="ECO:0000313" key="2">
    <source>
        <dbReference type="EMBL" id="GIG72674.1"/>
    </source>
</evidence>
<name>A0A8J3LJU5_9ACTN</name>
<protein>
    <recommendedName>
        <fullName evidence="4">Lipoprotein LprG</fullName>
    </recommendedName>
</protein>
<dbReference type="RefSeq" id="WP_168075545.1">
    <property type="nucleotide sequence ID" value="NZ_BAAAQJ010000019.1"/>
</dbReference>
<organism evidence="2 3">
    <name type="scientific">Planosporangium flavigriseum</name>
    <dbReference type="NCBI Taxonomy" id="373681"/>
    <lineage>
        <taxon>Bacteria</taxon>
        <taxon>Bacillati</taxon>
        <taxon>Actinomycetota</taxon>
        <taxon>Actinomycetes</taxon>
        <taxon>Micromonosporales</taxon>
        <taxon>Micromonosporaceae</taxon>
        <taxon>Planosporangium</taxon>
    </lineage>
</organism>
<feature type="chain" id="PRO_5039644066" description="Lipoprotein LprG" evidence="1">
    <location>
        <begin position="30"/>
        <end position="249"/>
    </location>
</feature>
<gene>
    <name evidence="2" type="ORF">Pfl04_10780</name>
</gene>
<accession>A0A8J3LJU5</accession>
<evidence type="ECO:0000256" key="1">
    <source>
        <dbReference type="SAM" id="SignalP"/>
    </source>
</evidence>
<dbReference type="Gene3D" id="2.50.20.20">
    <property type="match status" value="1"/>
</dbReference>
<evidence type="ECO:0000313" key="3">
    <source>
        <dbReference type="Proteomes" id="UP000653674"/>
    </source>
</evidence>
<feature type="signal peptide" evidence="1">
    <location>
        <begin position="1"/>
        <end position="29"/>
    </location>
</feature>
<sequence>MLRKLATGAALSAALLLPLAACSSTKDTAADSAPKATASPSPKPAEVLAAAVTKTKGVNVKFTMGDATDKGTGVYDAAKKIGSLEGQSKGEKFTLVVTETDLYMSGPSDLQGNTLHMLIAKMPAGSELLAITDPLGVLSLLSGVSTVTSPSPNFFQGTLDLNKVTATTPGAKALVASGIKDAGANATAVQFNAKATPEGYLSEFSTTMPAGADGKSDVFNLTLSDFAAPVTVTIPTSKVIEAPDAVYNQ</sequence>
<comment type="caution">
    <text evidence="2">The sequence shown here is derived from an EMBL/GenBank/DDBJ whole genome shotgun (WGS) entry which is preliminary data.</text>
</comment>
<keyword evidence="1" id="KW-0732">Signal</keyword>
<evidence type="ECO:0008006" key="4">
    <source>
        <dbReference type="Google" id="ProtNLM"/>
    </source>
</evidence>
<dbReference type="AlphaFoldDB" id="A0A8J3LJU5"/>
<proteinExistence type="predicted"/>
<dbReference type="EMBL" id="BONU01000005">
    <property type="protein sequence ID" value="GIG72674.1"/>
    <property type="molecule type" value="Genomic_DNA"/>
</dbReference>